<evidence type="ECO:0000313" key="3">
    <source>
        <dbReference type="Proteomes" id="UP000092444"/>
    </source>
</evidence>
<proteinExistence type="predicted"/>
<reference evidence="2" key="1">
    <citation type="submission" date="2020-05" db="UniProtKB">
        <authorList>
            <consortium name="EnsemblMetazoa"/>
        </authorList>
    </citation>
    <scope>IDENTIFICATION</scope>
    <source>
        <strain evidence="2">Yale</strain>
    </source>
</reference>
<evidence type="ECO:0000313" key="2">
    <source>
        <dbReference type="EnsemblMetazoa" id="GMOY005139-PA"/>
    </source>
</evidence>
<dbReference type="VEuPathDB" id="VectorBase:GMOY005139"/>
<dbReference type="Proteomes" id="UP000092444">
    <property type="component" value="Unassembled WGS sequence"/>
</dbReference>
<keyword evidence="1" id="KW-0472">Membrane</keyword>
<dbReference type="EMBL" id="CCAG010018599">
    <property type="status" value="NOT_ANNOTATED_CDS"/>
    <property type="molecule type" value="Genomic_DNA"/>
</dbReference>
<keyword evidence="1" id="KW-1133">Transmembrane helix</keyword>
<evidence type="ECO:0000256" key="1">
    <source>
        <dbReference type="SAM" id="Phobius"/>
    </source>
</evidence>
<name>A0A1B0FMN5_GLOMM</name>
<protein>
    <submittedName>
        <fullName evidence="2">Uncharacterized protein</fullName>
    </submittedName>
</protein>
<accession>A0A1B0FMN5</accession>
<dbReference type="AlphaFoldDB" id="A0A1B0FMN5"/>
<keyword evidence="1" id="KW-0812">Transmembrane</keyword>
<sequence length="91" mass="10829">MYNLLCHLSTLNLHSISGFKLVYGNILRLSGHFRAKCRKSQHSVSMAYNYGEYFLSFVYFFSFSLQAFFYIFFLNLIVKYNINNKLLIFKI</sequence>
<keyword evidence="3" id="KW-1185">Reference proteome</keyword>
<dbReference type="EnsemblMetazoa" id="GMOY005139-RA">
    <property type="protein sequence ID" value="GMOY005139-PA"/>
    <property type="gene ID" value="GMOY005139"/>
</dbReference>
<feature type="transmembrane region" description="Helical" evidence="1">
    <location>
        <begin position="53"/>
        <end position="78"/>
    </location>
</feature>
<organism evidence="2 3">
    <name type="scientific">Glossina morsitans morsitans</name>
    <name type="common">Savannah tsetse fly</name>
    <dbReference type="NCBI Taxonomy" id="37546"/>
    <lineage>
        <taxon>Eukaryota</taxon>
        <taxon>Metazoa</taxon>
        <taxon>Ecdysozoa</taxon>
        <taxon>Arthropoda</taxon>
        <taxon>Hexapoda</taxon>
        <taxon>Insecta</taxon>
        <taxon>Pterygota</taxon>
        <taxon>Neoptera</taxon>
        <taxon>Endopterygota</taxon>
        <taxon>Diptera</taxon>
        <taxon>Brachycera</taxon>
        <taxon>Muscomorpha</taxon>
        <taxon>Hippoboscoidea</taxon>
        <taxon>Glossinidae</taxon>
        <taxon>Glossina</taxon>
    </lineage>
</organism>